<dbReference type="PANTHER" id="PTHR43092">
    <property type="entry name" value="L-CYSTEINE DESULFHYDRASE"/>
    <property type="match status" value="1"/>
</dbReference>
<dbReference type="GO" id="GO:0008483">
    <property type="term" value="F:transaminase activity"/>
    <property type="evidence" value="ECO:0007669"/>
    <property type="project" value="UniProtKB-KW"/>
</dbReference>
<reference evidence="3 4" key="1">
    <citation type="submission" date="2015-10" db="EMBL/GenBank/DDBJ databases">
        <title>Full genome of DAOMC 229536 Phialocephala scopiformis, a fungal endophyte of spruce producing the potent anti-insectan compound rugulosin.</title>
        <authorList>
            <consortium name="DOE Joint Genome Institute"/>
            <person name="Walker A.K."/>
            <person name="Frasz S.L."/>
            <person name="Seifert K.A."/>
            <person name="Miller J.D."/>
            <person name="Mondo S.J."/>
            <person name="Labutti K."/>
            <person name="Lipzen A."/>
            <person name="Dockter R."/>
            <person name="Kennedy M."/>
            <person name="Grigoriev I.V."/>
            <person name="Spatafora J.W."/>
        </authorList>
    </citation>
    <scope>NUCLEOTIDE SEQUENCE [LARGE SCALE GENOMIC DNA]</scope>
    <source>
        <strain evidence="3 4">CBS 120377</strain>
    </source>
</reference>
<keyword evidence="3" id="KW-0032">Aminotransferase</keyword>
<accession>A0A132B542</accession>
<gene>
    <name evidence="3" type="ORF">LY89DRAFT_790095</name>
</gene>
<dbReference type="STRING" id="149040.A0A132B542"/>
<evidence type="ECO:0000313" key="4">
    <source>
        <dbReference type="Proteomes" id="UP000070700"/>
    </source>
</evidence>
<dbReference type="KEGG" id="psco:LY89DRAFT_790095"/>
<dbReference type="AlphaFoldDB" id="A0A132B542"/>
<dbReference type="Pfam" id="PF00266">
    <property type="entry name" value="Aminotran_5"/>
    <property type="match status" value="1"/>
</dbReference>
<dbReference type="RefSeq" id="XP_018061359.1">
    <property type="nucleotide sequence ID" value="XM_018223332.1"/>
</dbReference>
<dbReference type="EMBL" id="KQ947442">
    <property type="protein sequence ID" value="KUJ07004.1"/>
    <property type="molecule type" value="Genomic_DNA"/>
</dbReference>
<dbReference type="Gene3D" id="3.40.640.10">
    <property type="entry name" value="Type I PLP-dependent aspartate aminotransferase-like (Major domain)"/>
    <property type="match status" value="1"/>
</dbReference>
<dbReference type="InterPro" id="IPR015424">
    <property type="entry name" value="PyrdxlP-dep_Trfase"/>
</dbReference>
<name>A0A132B542_MOLSC</name>
<dbReference type="SUPFAM" id="SSF53383">
    <property type="entry name" value="PLP-dependent transferases"/>
    <property type="match status" value="1"/>
</dbReference>
<dbReference type="InParanoid" id="A0A132B542"/>
<dbReference type="OrthoDB" id="5978656at2759"/>
<keyword evidence="4" id="KW-1185">Reference proteome</keyword>
<dbReference type="GeneID" id="28833058"/>
<dbReference type="Proteomes" id="UP000070700">
    <property type="component" value="Unassembled WGS sequence"/>
</dbReference>
<dbReference type="PANTHER" id="PTHR43092:SF2">
    <property type="entry name" value="HERCYNYLCYSTEINE SULFOXIDE LYASE"/>
    <property type="match status" value="1"/>
</dbReference>
<proteinExistence type="predicted"/>
<organism evidence="3 4">
    <name type="scientific">Mollisia scopiformis</name>
    <name type="common">Conifer needle endophyte fungus</name>
    <name type="synonym">Phialocephala scopiformis</name>
    <dbReference type="NCBI Taxonomy" id="149040"/>
    <lineage>
        <taxon>Eukaryota</taxon>
        <taxon>Fungi</taxon>
        <taxon>Dikarya</taxon>
        <taxon>Ascomycota</taxon>
        <taxon>Pezizomycotina</taxon>
        <taxon>Leotiomycetes</taxon>
        <taxon>Helotiales</taxon>
        <taxon>Mollisiaceae</taxon>
        <taxon>Mollisia</taxon>
    </lineage>
</organism>
<sequence length="477" mass="53523">MGADVASKMTEISLDKSPGYEPTPFGKEMLKHFMFAPDYKNLNHGSFGTFPRVVKEKQREYQDLCESAPDEFIRRTYPRLLDENREAVAKLMNCPPSTVVFVPNATTGVNTVLRNIVWNYHGKDEIIYFRHIYGACLKTVEYVCDANHYIVNPRELVIQYPMEDAELLSLFRETIKASRSEGKNPRLAIFDTVSSLPGLRMPFEKLTKICKEEGVISLIDGAHGVGQIPLDMSESDPDYFVSNLHKWLLVPRGCAVFYVPERNQHLMRSTLPTSHGFVPRGAGLDARNPIASNAATPFLASFEFVGTIDNTNYCVVQDSIKWRQLVCGGEKAIMDYCINLNKEGGKAVAKILDTKVLDNSTGTLTDCSLMNVLLPLKISDTKIEGVNTIKPGDGMLATQWMQHTLMDEFKTFIAIYFFQGEWYARLSAQIYLDLSDFEWAGNALKQVCERAGKVDYLISTGAPALSHSTTESFAQKK</sequence>
<evidence type="ECO:0000313" key="3">
    <source>
        <dbReference type="EMBL" id="KUJ07004.1"/>
    </source>
</evidence>
<keyword evidence="1" id="KW-0663">Pyridoxal phosphate</keyword>
<dbReference type="InterPro" id="IPR015421">
    <property type="entry name" value="PyrdxlP-dep_Trfase_major"/>
</dbReference>
<protein>
    <submittedName>
        <fullName evidence="3">Aminotransferase family protein-like protein</fullName>
    </submittedName>
</protein>
<evidence type="ECO:0000259" key="2">
    <source>
        <dbReference type="Pfam" id="PF00266"/>
    </source>
</evidence>
<evidence type="ECO:0000256" key="1">
    <source>
        <dbReference type="ARBA" id="ARBA00022898"/>
    </source>
</evidence>
<dbReference type="InterPro" id="IPR000192">
    <property type="entry name" value="Aminotrans_V_dom"/>
</dbReference>
<keyword evidence="3" id="KW-0808">Transferase</keyword>
<feature type="domain" description="Aminotransferase class V" evidence="2">
    <location>
        <begin position="49"/>
        <end position="274"/>
    </location>
</feature>